<keyword evidence="5" id="KW-0479">Metal-binding</keyword>
<protein>
    <submittedName>
        <fullName evidence="10 11">Nuclease HARBI1 isoform X1</fullName>
    </submittedName>
</protein>
<evidence type="ECO:0000256" key="1">
    <source>
        <dbReference type="ARBA" id="ARBA00001968"/>
    </source>
</evidence>
<dbReference type="PANTHER" id="PTHR22930">
    <property type="match status" value="1"/>
</dbReference>
<dbReference type="RefSeq" id="XP_049301876.1">
    <property type="nucleotide sequence ID" value="XM_049445919.1"/>
</dbReference>
<comment type="similarity">
    <text evidence="3">Belongs to the HARBI1 family.</text>
</comment>
<evidence type="ECO:0000256" key="5">
    <source>
        <dbReference type="ARBA" id="ARBA00022723"/>
    </source>
</evidence>
<gene>
    <name evidence="11" type="primary">LOC125778950</name>
    <name evidence="10" type="synonym">LOC125775384</name>
</gene>
<sequence>MDTIMLHLSDSDNEDENCIQIRRERRNLRNNSKDILEMDDYNFFKNFRINKAAFIYILEEYENVCGNDKRQGSLSPKIKLAACLRFFATGNYQHCVGKDFNINVAQSTFCGILEEVLNSLEYRLCSRWISIYMNENEELESKTFFFAKSKIPGVTMAVDGTHIKIMAPTRDKHLYYNRKGFSSLNVMIVCDHKMQIRYVNAKYPGSSHDSHIWDLSDIKTISATNYRRGNANLILGEKPLIKVRSPNKNVRIKGDKGYPLQPWLITPFREPITCLRKRRFNTYHAKGRIVVEKTIGLLKSVFRCLCSERGLHYAPYKAARIVNFCCALHNIRLHFNSNENFNEPHLDISENEYSNNDDNDLNDMPSDEANRIRETFLDMF</sequence>
<dbReference type="InterPro" id="IPR027806">
    <property type="entry name" value="HARBI1_dom"/>
</dbReference>
<keyword evidence="9" id="KW-1185">Reference proteome</keyword>
<comment type="cofactor">
    <cofactor evidence="1">
        <name>a divalent metal cation</name>
        <dbReference type="ChEBI" id="CHEBI:60240"/>
    </cofactor>
</comment>
<keyword evidence="4" id="KW-0540">Nuclease</keyword>
<dbReference type="Pfam" id="PF13359">
    <property type="entry name" value="DDE_Tnp_4"/>
    <property type="match status" value="1"/>
</dbReference>
<evidence type="ECO:0000256" key="4">
    <source>
        <dbReference type="ARBA" id="ARBA00022722"/>
    </source>
</evidence>
<evidence type="ECO:0000256" key="7">
    <source>
        <dbReference type="ARBA" id="ARBA00023242"/>
    </source>
</evidence>
<evidence type="ECO:0000256" key="3">
    <source>
        <dbReference type="ARBA" id="ARBA00006958"/>
    </source>
</evidence>
<evidence type="ECO:0000313" key="11">
    <source>
        <dbReference type="RefSeq" id="XP_049314809.1"/>
    </source>
</evidence>
<dbReference type="Proteomes" id="UP001652620">
    <property type="component" value="Chromosome 5"/>
</dbReference>
<keyword evidence="6" id="KW-0378">Hydrolase</keyword>
<keyword evidence="7" id="KW-0539">Nucleus</keyword>
<name>A0ABM3K003_BACDO</name>
<reference evidence="9 10" key="1">
    <citation type="submission" date="2025-05" db="UniProtKB">
        <authorList>
            <consortium name="RefSeq"/>
        </authorList>
    </citation>
    <scope>IDENTIFICATION</scope>
    <source>
        <tissue evidence="10 11">Adult</tissue>
    </source>
</reference>
<evidence type="ECO:0000313" key="10">
    <source>
        <dbReference type="RefSeq" id="XP_049301876.1"/>
    </source>
</evidence>
<evidence type="ECO:0000256" key="6">
    <source>
        <dbReference type="ARBA" id="ARBA00022801"/>
    </source>
</evidence>
<evidence type="ECO:0000259" key="8">
    <source>
        <dbReference type="Pfam" id="PF13359"/>
    </source>
</evidence>
<comment type="subcellular location">
    <subcellularLocation>
        <location evidence="2">Nucleus</location>
    </subcellularLocation>
</comment>
<dbReference type="RefSeq" id="XP_049314809.1">
    <property type="nucleotide sequence ID" value="XM_049458852.1"/>
</dbReference>
<evidence type="ECO:0000313" key="9">
    <source>
        <dbReference type="Proteomes" id="UP001652620"/>
    </source>
</evidence>
<feature type="domain" description="DDE Tnp4" evidence="8">
    <location>
        <begin position="158"/>
        <end position="330"/>
    </location>
</feature>
<evidence type="ECO:0000256" key="2">
    <source>
        <dbReference type="ARBA" id="ARBA00004123"/>
    </source>
</evidence>
<dbReference type="InterPro" id="IPR045249">
    <property type="entry name" value="HARBI1-like"/>
</dbReference>
<proteinExistence type="inferred from homology"/>
<organism evidence="9 11">
    <name type="scientific">Bactrocera dorsalis</name>
    <name type="common">Oriental fruit fly</name>
    <name type="synonym">Dacus dorsalis</name>
    <dbReference type="NCBI Taxonomy" id="27457"/>
    <lineage>
        <taxon>Eukaryota</taxon>
        <taxon>Metazoa</taxon>
        <taxon>Ecdysozoa</taxon>
        <taxon>Arthropoda</taxon>
        <taxon>Hexapoda</taxon>
        <taxon>Insecta</taxon>
        <taxon>Pterygota</taxon>
        <taxon>Neoptera</taxon>
        <taxon>Endopterygota</taxon>
        <taxon>Diptera</taxon>
        <taxon>Brachycera</taxon>
        <taxon>Muscomorpha</taxon>
        <taxon>Tephritoidea</taxon>
        <taxon>Tephritidae</taxon>
        <taxon>Bactrocera</taxon>
        <taxon>Bactrocera</taxon>
    </lineage>
</organism>
<dbReference type="Proteomes" id="UP001652620">
    <property type="component" value="Chromosome 1"/>
</dbReference>
<dbReference type="GeneID" id="125778950"/>
<dbReference type="PANTHER" id="PTHR22930:SF289">
    <property type="entry name" value="DDE TNP4 DOMAIN-CONTAINING PROTEIN-RELATED"/>
    <property type="match status" value="1"/>
</dbReference>
<accession>A0ABM3K003</accession>